<dbReference type="GeneID" id="63755966"/>
<feature type="region of interest" description="Disordered" evidence="1">
    <location>
        <begin position="524"/>
        <end position="618"/>
    </location>
</feature>
<dbReference type="InterPro" id="IPR037767">
    <property type="entry name" value="C2A_Mug190-like"/>
</dbReference>
<feature type="region of interest" description="Disordered" evidence="1">
    <location>
        <begin position="32"/>
        <end position="54"/>
    </location>
</feature>
<dbReference type="SUPFAM" id="SSF49562">
    <property type="entry name" value="C2 domain (Calcium/lipid-binding domain, CaLB)"/>
    <property type="match status" value="1"/>
</dbReference>
<dbReference type="CDD" id="cd04041">
    <property type="entry name" value="C2A_fungal"/>
    <property type="match status" value="1"/>
</dbReference>
<feature type="compositionally biased region" description="Basic and acidic residues" evidence="1">
    <location>
        <begin position="549"/>
        <end position="573"/>
    </location>
</feature>
<feature type="region of interest" description="Disordered" evidence="1">
    <location>
        <begin position="1"/>
        <end position="20"/>
    </location>
</feature>
<dbReference type="EMBL" id="KV878588">
    <property type="protein sequence ID" value="OJJ57796.1"/>
    <property type="molecule type" value="Genomic_DNA"/>
</dbReference>
<protein>
    <recommendedName>
        <fullName evidence="2">C2 domain-containing protein</fullName>
    </recommendedName>
</protein>
<dbReference type="Gene3D" id="2.60.40.150">
    <property type="entry name" value="C2 domain"/>
    <property type="match status" value="1"/>
</dbReference>
<gene>
    <name evidence="3" type="ORF">ASPSYDRAFT_1088954</name>
</gene>
<evidence type="ECO:0000313" key="4">
    <source>
        <dbReference type="Proteomes" id="UP000184356"/>
    </source>
</evidence>
<dbReference type="STRING" id="1036612.A0A1L9TEF1"/>
<dbReference type="PANTHER" id="PTHR47800:SF5">
    <property type="entry name" value="FER-1-LIKE PROTEIN 6"/>
    <property type="match status" value="1"/>
</dbReference>
<dbReference type="PANTHER" id="PTHR47800">
    <property type="entry name" value="C2 DOMAIN-CONTAINING PROTEIN"/>
    <property type="match status" value="1"/>
</dbReference>
<dbReference type="InterPro" id="IPR035892">
    <property type="entry name" value="C2_domain_sf"/>
</dbReference>
<dbReference type="GO" id="GO:0010628">
    <property type="term" value="P:positive regulation of gene expression"/>
    <property type="evidence" value="ECO:0007669"/>
    <property type="project" value="TreeGrafter"/>
</dbReference>
<keyword evidence="4" id="KW-1185">Reference proteome</keyword>
<feature type="compositionally biased region" description="Basic and acidic residues" evidence="1">
    <location>
        <begin position="584"/>
        <end position="595"/>
    </location>
</feature>
<dbReference type="SMART" id="SM00239">
    <property type="entry name" value="C2"/>
    <property type="match status" value="1"/>
</dbReference>
<dbReference type="PROSITE" id="PS50004">
    <property type="entry name" value="C2"/>
    <property type="match status" value="1"/>
</dbReference>
<reference evidence="4" key="1">
    <citation type="journal article" date="2017" name="Genome Biol.">
        <title>Comparative genomics reveals high biological diversity and specific adaptations in the industrially and medically important fungal genus Aspergillus.</title>
        <authorList>
            <person name="de Vries R.P."/>
            <person name="Riley R."/>
            <person name="Wiebenga A."/>
            <person name="Aguilar-Osorio G."/>
            <person name="Amillis S."/>
            <person name="Uchima C.A."/>
            <person name="Anderluh G."/>
            <person name="Asadollahi M."/>
            <person name="Askin M."/>
            <person name="Barry K."/>
            <person name="Battaglia E."/>
            <person name="Bayram O."/>
            <person name="Benocci T."/>
            <person name="Braus-Stromeyer S.A."/>
            <person name="Caldana C."/>
            <person name="Canovas D."/>
            <person name="Cerqueira G.C."/>
            <person name="Chen F."/>
            <person name="Chen W."/>
            <person name="Choi C."/>
            <person name="Clum A."/>
            <person name="Dos Santos R.A."/>
            <person name="Damasio A.R."/>
            <person name="Diallinas G."/>
            <person name="Emri T."/>
            <person name="Fekete E."/>
            <person name="Flipphi M."/>
            <person name="Freyberg S."/>
            <person name="Gallo A."/>
            <person name="Gournas C."/>
            <person name="Habgood R."/>
            <person name="Hainaut M."/>
            <person name="Harispe M.L."/>
            <person name="Henrissat B."/>
            <person name="Hilden K.S."/>
            <person name="Hope R."/>
            <person name="Hossain A."/>
            <person name="Karabika E."/>
            <person name="Karaffa L."/>
            <person name="Karanyi Z."/>
            <person name="Krasevec N."/>
            <person name="Kuo A."/>
            <person name="Kusch H."/>
            <person name="LaButti K."/>
            <person name="Lagendijk E.L."/>
            <person name="Lapidus A."/>
            <person name="Levasseur A."/>
            <person name="Lindquist E."/>
            <person name="Lipzen A."/>
            <person name="Logrieco A.F."/>
            <person name="MacCabe A."/>
            <person name="Maekelae M.R."/>
            <person name="Malavazi I."/>
            <person name="Melin P."/>
            <person name="Meyer V."/>
            <person name="Mielnichuk N."/>
            <person name="Miskei M."/>
            <person name="Molnar A.P."/>
            <person name="Mule G."/>
            <person name="Ngan C.Y."/>
            <person name="Orejas M."/>
            <person name="Orosz E."/>
            <person name="Ouedraogo J.P."/>
            <person name="Overkamp K.M."/>
            <person name="Park H.-S."/>
            <person name="Perrone G."/>
            <person name="Piumi F."/>
            <person name="Punt P.J."/>
            <person name="Ram A.F."/>
            <person name="Ramon A."/>
            <person name="Rauscher S."/>
            <person name="Record E."/>
            <person name="Riano-Pachon D.M."/>
            <person name="Robert V."/>
            <person name="Roehrig J."/>
            <person name="Ruller R."/>
            <person name="Salamov A."/>
            <person name="Salih N.S."/>
            <person name="Samson R.A."/>
            <person name="Sandor E."/>
            <person name="Sanguinetti M."/>
            <person name="Schuetze T."/>
            <person name="Sepcic K."/>
            <person name="Shelest E."/>
            <person name="Sherlock G."/>
            <person name="Sophianopoulou V."/>
            <person name="Squina F.M."/>
            <person name="Sun H."/>
            <person name="Susca A."/>
            <person name="Todd R.B."/>
            <person name="Tsang A."/>
            <person name="Unkles S.E."/>
            <person name="van de Wiele N."/>
            <person name="van Rossen-Uffink D."/>
            <person name="Oliveira J.V."/>
            <person name="Vesth T.C."/>
            <person name="Visser J."/>
            <person name="Yu J.-H."/>
            <person name="Zhou M."/>
            <person name="Andersen M.R."/>
            <person name="Archer D.B."/>
            <person name="Baker S.E."/>
            <person name="Benoit I."/>
            <person name="Brakhage A.A."/>
            <person name="Braus G.H."/>
            <person name="Fischer R."/>
            <person name="Frisvad J.C."/>
            <person name="Goldman G.H."/>
            <person name="Houbraken J."/>
            <person name="Oakley B."/>
            <person name="Pocsi I."/>
            <person name="Scazzocchio C."/>
            <person name="Seiboth B."/>
            <person name="vanKuyk P.A."/>
            <person name="Wortman J."/>
            <person name="Dyer P.S."/>
            <person name="Grigoriev I.V."/>
        </authorList>
    </citation>
    <scope>NUCLEOTIDE SEQUENCE [LARGE SCALE GENOMIC DNA]</scope>
    <source>
        <strain evidence="4">CBS 593.65</strain>
    </source>
</reference>
<proteinExistence type="predicted"/>
<dbReference type="Pfam" id="PF00168">
    <property type="entry name" value="C2"/>
    <property type="match status" value="1"/>
</dbReference>
<organism evidence="3 4">
    <name type="scientific">Aspergillus sydowii CBS 593.65</name>
    <dbReference type="NCBI Taxonomy" id="1036612"/>
    <lineage>
        <taxon>Eukaryota</taxon>
        <taxon>Fungi</taxon>
        <taxon>Dikarya</taxon>
        <taxon>Ascomycota</taxon>
        <taxon>Pezizomycotina</taxon>
        <taxon>Eurotiomycetes</taxon>
        <taxon>Eurotiomycetidae</taxon>
        <taxon>Eurotiales</taxon>
        <taxon>Aspergillaceae</taxon>
        <taxon>Aspergillus</taxon>
        <taxon>Aspergillus subgen. Nidulantes</taxon>
    </lineage>
</organism>
<feature type="domain" description="C2" evidence="2">
    <location>
        <begin position="40"/>
        <end position="173"/>
    </location>
</feature>
<dbReference type="OrthoDB" id="73919at2759"/>
<dbReference type="AlphaFoldDB" id="A0A1L9TEF1"/>
<evidence type="ECO:0000259" key="2">
    <source>
        <dbReference type="PROSITE" id="PS50004"/>
    </source>
</evidence>
<evidence type="ECO:0000256" key="1">
    <source>
        <dbReference type="SAM" id="MobiDB-lite"/>
    </source>
</evidence>
<sequence length="618" mass="70157">MEDAQAQARPQHLGDKYGPKLVGKADKLQQQAVAMSGGSQHGEPAGGFDSTPFPSAPPGYTLKFTFHRGVNLPCADFGTFSSDPYIHATLSVDVPQRHKQDPFPTFRTPTVRKNRDPVWEKEWIVANVPESGFRLKCRLYDEDAADHDDKLGNAYIQVDSINEQWAGIREQPFRLKKHTGSKRVYLFGNIASIASRRLDTASHIVMSVECLGKTPGTNGAQVYTLGPNYWFKHFSPLIGRLIGTKDAVQSQDGKKTVNRYKYVPLFPPKQPHPSCTSQSNTFHFSFQAIQIQLKGPVPTELYHRYVEFRPFVAGMFTSHTIRGRILNRALHHQHERIYNFDRATLDGHFENPCVEMTQKFLEFVHYGQGGRIFTYVLTLDGQFRFTETGKEFGIDLLSKHTMHSNVSVYIAYSGEFFIRRRKRRHRSHSLASNRSSTEYVVDNEGEEMEISTNPSGYELFIDNDSGTYRPNAHYLYLLKQFLSSNLPELHITTLDCQADAERMQELKNEQRELKHSTGAQMAFLQQRSRSSSSSSSAFSISSSDEDELNERSGLEQKQRRDFSKKMHEMRDVRGQVLRWAQGDEEMHGSSGKKVESSNPHEATAGMERMTISGAGAQH</sequence>
<dbReference type="RefSeq" id="XP_040701602.1">
    <property type="nucleotide sequence ID" value="XM_040839893.1"/>
</dbReference>
<dbReference type="InterPro" id="IPR000008">
    <property type="entry name" value="C2_dom"/>
</dbReference>
<dbReference type="Proteomes" id="UP000184356">
    <property type="component" value="Unassembled WGS sequence"/>
</dbReference>
<feature type="compositionally biased region" description="Low complexity" evidence="1">
    <location>
        <begin position="528"/>
        <end position="542"/>
    </location>
</feature>
<evidence type="ECO:0000313" key="3">
    <source>
        <dbReference type="EMBL" id="OJJ57796.1"/>
    </source>
</evidence>
<dbReference type="VEuPathDB" id="FungiDB:ASPSYDRAFT_1088954"/>
<name>A0A1L9TEF1_9EURO</name>
<accession>A0A1L9TEF1</accession>